<dbReference type="GO" id="GO:0005975">
    <property type="term" value="P:carbohydrate metabolic process"/>
    <property type="evidence" value="ECO:0007669"/>
    <property type="project" value="InterPro"/>
</dbReference>
<dbReference type="InterPro" id="IPR027414">
    <property type="entry name" value="GH95_N_dom"/>
</dbReference>
<dbReference type="KEGG" id="lpav:PLANPX_4303"/>
<proteinExistence type="predicted"/>
<dbReference type="EMBL" id="AP021861">
    <property type="protein sequence ID" value="BBO34691.1"/>
    <property type="molecule type" value="Genomic_DNA"/>
</dbReference>
<evidence type="ECO:0000259" key="1">
    <source>
        <dbReference type="Pfam" id="PF14498"/>
    </source>
</evidence>
<evidence type="ECO:0000313" key="4">
    <source>
        <dbReference type="EMBL" id="BBO34691.1"/>
    </source>
</evidence>
<dbReference type="Pfam" id="PF22124">
    <property type="entry name" value="Glyco_hydro_95_cat"/>
    <property type="match status" value="1"/>
</dbReference>
<keyword evidence="5" id="KW-1185">Reference proteome</keyword>
<dbReference type="InterPro" id="IPR012341">
    <property type="entry name" value="6hp_glycosidase-like_sf"/>
</dbReference>
<dbReference type="Pfam" id="PF21307">
    <property type="entry name" value="Glyco_hydro_95_C"/>
    <property type="match status" value="1"/>
</dbReference>
<feature type="domain" description="Glycosyl hydrolase family 95 catalytic" evidence="3">
    <location>
        <begin position="288"/>
        <end position="692"/>
    </location>
</feature>
<dbReference type="PANTHER" id="PTHR31084:SF0">
    <property type="entry name" value="ALPHA-L-FUCOSIDASE 2"/>
    <property type="match status" value="1"/>
</dbReference>
<name>A0A5K7XIA6_9BACT</name>
<evidence type="ECO:0000313" key="5">
    <source>
        <dbReference type="Proteomes" id="UP000326837"/>
    </source>
</evidence>
<reference evidence="5" key="1">
    <citation type="submission" date="2019-10" db="EMBL/GenBank/DDBJ databases">
        <title>Lacipirellula parvula gen. nov., sp. nov., representing a lineage of planctomycetes widespread in freshwater anoxic habitats, and description of the family Lacipirellulaceae.</title>
        <authorList>
            <person name="Dedysh S.N."/>
            <person name="Kulichevskaya I.S."/>
            <person name="Beletsky A.V."/>
            <person name="Rakitin A.L."/>
            <person name="Mardanov A.V."/>
            <person name="Ivanova A.A."/>
            <person name="Saltykova V.X."/>
            <person name="Rijpstra W.I.C."/>
            <person name="Sinninghe Damste J.S."/>
            <person name="Ravin N.V."/>
        </authorList>
    </citation>
    <scope>NUCLEOTIDE SEQUENCE [LARGE SCALE GENOMIC DNA]</scope>
    <source>
        <strain evidence="5">PX69</strain>
    </source>
</reference>
<dbReference type="InterPro" id="IPR054363">
    <property type="entry name" value="GH95_cat"/>
</dbReference>
<dbReference type="AlphaFoldDB" id="A0A5K7XIA6"/>
<gene>
    <name evidence="4" type="ORF">PLANPX_4303</name>
</gene>
<accession>A0A5K7XIA6</accession>
<organism evidence="4 5">
    <name type="scientific">Lacipirellula parvula</name>
    <dbReference type="NCBI Taxonomy" id="2650471"/>
    <lineage>
        <taxon>Bacteria</taxon>
        <taxon>Pseudomonadati</taxon>
        <taxon>Planctomycetota</taxon>
        <taxon>Planctomycetia</taxon>
        <taxon>Pirellulales</taxon>
        <taxon>Lacipirellulaceae</taxon>
        <taxon>Lacipirellula</taxon>
    </lineage>
</organism>
<dbReference type="Proteomes" id="UP000326837">
    <property type="component" value="Chromosome"/>
</dbReference>
<evidence type="ECO:0000259" key="3">
    <source>
        <dbReference type="Pfam" id="PF22124"/>
    </source>
</evidence>
<dbReference type="SUPFAM" id="SSF48208">
    <property type="entry name" value="Six-hairpin glycosidases"/>
    <property type="match status" value="1"/>
</dbReference>
<dbReference type="GO" id="GO:0004560">
    <property type="term" value="F:alpha-L-fucosidase activity"/>
    <property type="evidence" value="ECO:0007669"/>
    <property type="project" value="InterPro"/>
</dbReference>
<sequence length="787" mass="87200">MTAHADDPTAEQGSGLALWYDAPAERWTEALPIGNGRLGAMIFGGVAEERLQLNEDTLWTGGPHCYDHPGAAEALPELRRLLFAGRQREAEALAMERFMSIPLRQRAYQPLGDLKLTFPVHGKAVNYRRQLDLDAAIATTEYEADGFRYRREIFASAPARAIVVRLSSNRAGQLSFNAALDSPQTDLEFSEVRFGASPKPSLRLTGRVRDQVDQTGAPVPGEMKFAANVTLIETDGNVSIDARALRISHATHATLLVTAATNFVNFQDISADPIKRSDEDAEQSARDSFETLRRDHLADYQPLFRRATLQLGPPAGDASLPTDQRILNYAEDQDPRLAALFFQYGRYLLIACSRPGDQPANLQGMWNDRLKPSWDSKHTTNINFEMNYWLAEIANLPGCAEPLFAAVDDLAVSGARTARTHYDADGWVVHHNFDLWRGTAPINNSTHGIWPTGGAWLCHHLWQHYLYTGDKTFLRERAYPLMRGAAEFFVDTLVEDRRPPEHWLVSGPSNSPEQGGLVIGPTMDHQLIRDLLANCVAAAAIVGDDRPEIAKWQAMQRRLAPNRIGRHGQLQEWLEDVDDPHNDHRHVSHLWGLYPGSEITVETPELLQAAQKSLEFRGNEGTGWSRAWKINFWARLRNGDRAWHVLNGLLTLTDSPKTKNRGGGVYPNLFDAHPPFQIDGNFGAAAGIAEMLLQSHLSGPDDSAIIELLPALPVAWSEGEVAGFRARGGFELSFAWKGGKLARATVKSLLGKPLTIRCGDHSLSLPTKIGAEYELDADLQLSTASKE</sequence>
<dbReference type="Gene3D" id="1.50.10.10">
    <property type="match status" value="1"/>
</dbReference>
<evidence type="ECO:0000259" key="2">
    <source>
        <dbReference type="Pfam" id="PF21307"/>
    </source>
</evidence>
<dbReference type="Pfam" id="PF14498">
    <property type="entry name" value="Glyco_hyd_65N_2"/>
    <property type="match status" value="1"/>
</dbReference>
<protein>
    <submittedName>
        <fullName evidence="4">Uncharacterized protein</fullName>
    </submittedName>
</protein>
<dbReference type="InterPro" id="IPR016518">
    <property type="entry name" value="Alpha-L-fucosidase"/>
</dbReference>
<dbReference type="PIRSF" id="PIRSF007663">
    <property type="entry name" value="UCP007663"/>
    <property type="match status" value="1"/>
</dbReference>
<feature type="domain" description="Alpha fucosidase A-like C-terminal" evidence="2">
    <location>
        <begin position="704"/>
        <end position="760"/>
    </location>
</feature>
<feature type="domain" description="Glycosyl hydrolase family 95 N-terminal" evidence="1">
    <location>
        <begin position="18"/>
        <end position="265"/>
    </location>
</feature>
<dbReference type="FunFam" id="1.50.10.10:FF:000028">
    <property type="entry name" value="Alpha-L-fucosidase 2"/>
    <property type="match status" value="1"/>
</dbReference>
<dbReference type="InterPro" id="IPR008928">
    <property type="entry name" value="6-hairpin_glycosidase_sf"/>
</dbReference>
<dbReference type="PANTHER" id="PTHR31084">
    <property type="entry name" value="ALPHA-L-FUCOSIDASE 2"/>
    <property type="match status" value="1"/>
</dbReference>
<dbReference type="InterPro" id="IPR049053">
    <property type="entry name" value="AFCA-like_C"/>
</dbReference>